<evidence type="ECO:0000256" key="1">
    <source>
        <dbReference type="SAM" id="SignalP"/>
    </source>
</evidence>
<reference evidence="2 3" key="1">
    <citation type="journal article" date="2012" name="J. Bacteriol.">
        <title>Draft Genome Sequence of Cecembia lonarensis Strain LW9T, Isolated from Lonar Lake, a Haloalkaline Lake in India.</title>
        <authorList>
            <person name="Shivaji S."/>
            <person name="Ara S."/>
            <person name="Singh A."/>
            <person name="Pinnaka A.K."/>
        </authorList>
    </citation>
    <scope>NUCLEOTIDE SEQUENCE [LARGE SCALE GENOMIC DNA]</scope>
    <source>
        <strain evidence="2 3">LW9</strain>
    </source>
</reference>
<dbReference type="Proteomes" id="UP000004478">
    <property type="component" value="Unassembled WGS sequence"/>
</dbReference>
<protein>
    <recommendedName>
        <fullName evidence="4">Lipoprotein</fullName>
    </recommendedName>
</protein>
<sequence>MNFKKGLAVCSILILGLALIACDSSEKKAKKNRGRLYEQKEFRTFTPDKGGKEAKPSATLGYQSYIEELESSHLRQMNRLDSIHEAYSSADRDQNMGIFRDIFYLKKQGVALKSTIIQIRGLSSYEFNAQRVLIKTELEELEKEITKLEKGMN</sequence>
<feature type="chain" id="PRO_5005686927" description="Lipoprotein" evidence="1">
    <location>
        <begin position="21"/>
        <end position="153"/>
    </location>
</feature>
<accession>K1LUP0</accession>
<keyword evidence="3" id="KW-1185">Reference proteome</keyword>
<dbReference type="RefSeq" id="WP_009186564.1">
    <property type="nucleotide sequence ID" value="NZ_AMGM01000086.1"/>
</dbReference>
<name>K1LUP0_CECL9</name>
<dbReference type="PROSITE" id="PS51257">
    <property type="entry name" value="PROKAR_LIPOPROTEIN"/>
    <property type="match status" value="1"/>
</dbReference>
<comment type="caution">
    <text evidence="2">The sequence shown here is derived from an EMBL/GenBank/DDBJ whole genome shotgun (WGS) entry which is preliminary data.</text>
</comment>
<dbReference type="EMBL" id="AMGM01000086">
    <property type="protein sequence ID" value="EKB47839.1"/>
    <property type="molecule type" value="Genomic_DNA"/>
</dbReference>
<dbReference type="AlphaFoldDB" id="K1LUP0"/>
<keyword evidence="1" id="KW-0732">Signal</keyword>
<evidence type="ECO:0000313" key="2">
    <source>
        <dbReference type="EMBL" id="EKB47839.1"/>
    </source>
</evidence>
<organism evidence="2 3">
    <name type="scientific">Cecembia lonarensis (strain CCUG 58316 / KCTC 22772 / LW9)</name>
    <dbReference type="NCBI Taxonomy" id="1225176"/>
    <lineage>
        <taxon>Bacteria</taxon>
        <taxon>Pseudomonadati</taxon>
        <taxon>Bacteroidota</taxon>
        <taxon>Cytophagia</taxon>
        <taxon>Cytophagales</taxon>
        <taxon>Cyclobacteriaceae</taxon>
        <taxon>Cecembia</taxon>
    </lineage>
</organism>
<dbReference type="OrthoDB" id="9938617at2"/>
<evidence type="ECO:0000313" key="3">
    <source>
        <dbReference type="Proteomes" id="UP000004478"/>
    </source>
</evidence>
<evidence type="ECO:0008006" key="4">
    <source>
        <dbReference type="Google" id="ProtNLM"/>
    </source>
</evidence>
<gene>
    <name evidence="2" type="ORF">B879_03548</name>
</gene>
<proteinExistence type="predicted"/>
<feature type="signal peptide" evidence="1">
    <location>
        <begin position="1"/>
        <end position="20"/>
    </location>
</feature>